<dbReference type="SUPFAM" id="SSF51735">
    <property type="entry name" value="NAD(P)-binding Rossmann-fold domains"/>
    <property type="match status" value="1"/>
</dbReference>
<dbReference type="GeneID" id="25280941"/>
<dbReference type="Gene3D" id="3.40.50.720">
    <property type="entry name" value="NAD(P)-binding Rossmann-like Domain"/>
    <property type="match status" value="1"/>
</dbReference>
<comment type="similarity">
    <text evidence="1">Belongs to the short-chain dehydrogenases/reductases (SDR) family.</text>
</comment>
<organism evidence="4 5">
    <name type="scientific">Exophiala aquamarina CBS 119918</name>
    <dbReference type="NCBI Taxonomy" id="1182545"/>
    <lineage>
        <taxon>Eukaryota</taxon>
        <taxon>Fungi</taxon>
        <taxon>Dikarya</taxon>
        <taxon>Ascomycota</taxon>
        <taxon>Pezizomycotina</taxon>
        <taxon>Eurotiomycetes</taxon>
        <taxon>Chaetothyriomycetidae</taxon>
        <taxon>Chaetothyriales</taxon>
        <taxon>Herpotrichiellaceae</taxon>
        <taxon>Exophiala</taxon>
    </lineage>
</organism>
<dbReference type="EMBL" id="AMGV01000004">
    <property type="protein sequence ID" value="KEF58098.1"/>
    <property type="molecule type" value="Genomic_DNA"/>
</dbReference>
<keyword evidence="5" id="KW-1185">Reference proteome</keyword>
<gene>
    <name evidence="4" type="ORF">A1O9_06021</name>
</gene>
<proteinExistence type="inferred from homology"/>
<dbReference type="AlphaFoldDB" id="A0A072PFP3"/>
<dbReference type="InterPro" id="IPR036291">
    <property type="entry name" value="NAD(P)-bd_dom_sf"/>
</dbReference>
<evidence type="ECO:0000256" key="1">
    <source>
        <dbReference type="ARBA" id="ARBA00006484"/>
    </source>
</evidence>
<accession>A0A072PFP3</accession>
<dbReference type="GO" id="GO:0016616">
    <property type="term" value="F:oxidoreductase activity, acting on the CH-OH group of donors, NAD or NADP as acceptor"/>
    <property type="evidence" value="ECO:0007669"/>
    <property type="project" value="TreeGrafter"/>
</dbReference>
<evidence type="ECO:0000256" key="3">
    <source>
        <dbReference type="ARBA" id="ARBA00023002"/>
    </source>
</evidence>
<keyword evidence="3" id="KW-0560">Oxidoreductase</keyword>
<evidence type="ECO:0000256" key="2">
    <source>
        <dbReference type="ARBA" id="ARBA00022857"/>
    </source>
</evidence>
<reference evidence="4 5" key="1">
    <citation type="submission" date="2013-03" db="EMBL/GenBank/DDBJ databases">
        <title>The Genome Sequence of Exophiala aquamarina CBS 119918.</title>
        <authorList>
            <consortium name="The Broad Institute Genomics Platform"/>
            <person name="Cuomo C."/>
            <person name="de Hoog S."/>
            <person name="Gorbushina A."/>
            <person name="Walker B."/>
            <person name="Young S.K."/>
            <person name="Zeng Q."/>
            <person name="Gargeya S."/>
            <person name="Fitzgerald M."/>
            <person name="Haas B."/>
            <person name="Abouelleil A."/>
            <person name="Allen A.W."/>
            <person name="Alvarado L."/>
            <person name="Arachchi H.M."/>
            <person name="Berlin A.M."/>
            <person name="Chapman S.B."/>
            <person name="Gainer-Dewar J."/>
            <person name="Goldberg J."/>
            <person name="Griggs A."/>
            <person name="Gujja S."/>
            <person name="Hansen M."/>
            <person name="Howarth C."/>
            <person name="Imamovic A."/>
            <person name="Ireland A."/>
            <person name="Larimer J."/>
            <person name="McCowan C."/>
            <person name="Murphy C."/>
            <person name="Pearson M."/>
            <person name="Poon T.W."/>
            <person name="Priest M."/>
            <person name="Roberts A."/>
            <person name="Saif S."/>
            <person name="Shea T."/>
            <person name="Sisk P."/>
            <person name="Sykes S."/>
            <person name="Wortman J."/>
            <person name="Nusbaum C."/>
            <person name="Birren B."/>
        </authorList>
    </citation>
    <scope>NUCLEOTIDE SEQUENCE [LARGE SCALE GENOMIC DNA]</scope>
    <source>
        <strain evidence="4 5">CBS 119918</strain>
    </source>
</reference>
<protein>
    <submittedName>
        <fullName evidence="4">15-hydroxyprostaglandin dehydrogenase (NAD)</fullName>
    </submittedName>
</protein>
<dbReference type="VEuPathDB" id="FungiDB:A1O9_06021"/>
<evidence type="ECO:0000313" key="5">
    <source>
        <dbReference type="Proteomes" id="UP000027920"/>
    </source>
</evidence>
<dbReference type="CDD" id="cd05323">
    <property type="entry name" value="ADH_SDR_c_like"/>
    <property type="match status" value="1"/>
</dbReference>
<dbReference type="PANTHER" id="PTHR44229">
    <property type="entry name" value="15-HYDROXYPROSTAGLANDIN DEHYDROGENASE [NAD(+)]"/>
    <property type="match status" value="1"/>
</dbReference>
<keyword evidence="2" id="KW-0521">NADP</keyword>
<dbReference type="RefSeq" id="XP_013260688.1">
    <property type="nucleotide sequence ID" value="XM_013405234.1"/>
</dbReference>
<sequence>MTKPVAIVTGAASGIGLAVTKHLLSRGYRVVMADVNQKEGDRLRSELGSDTLFQKVDISVYEQQAALFSTAFKWGGGRLDFFAANAGIDDRQSLYEKNETMEVDENGAPRPLNLKTMQVDLDAVIQGLWLFKYYARQNEKKGGKVVMTSSSAGLYSMESNPLYTAAKYGIVGLTRATGPALVKEGITVNCICPAFIVTNLCPPHVRDIFPKEHITPMSTVLKAFDTFIDNDEMTGQSVELSLDNLYFRKQPDWPNESQRWLGEDSAKFWEDAYKTPAPMRNGV</sequence>
<dbReference type="InterPro" id="IPR002347">
    <property type="entry name" value="SDR_fam"/>
</dbReference>
<evidence type="ECO:0000313" key="4">
    <source>
        <dbReference type="EMBL" id="KEF58098.1"/>
    </source>
</evidence>
<comment type="caution">
    <text evidence="4">The sequence shown here is derived from an EMBL/GenBank/DDBJ whole genome shotgun (WGS) entry which is preliminary data.</text>
</comment>
<dbReference type="Pfam" id="PF00106">
    <property type="entry name" value="adh_short"/>
    <property type="match status" value="1"/>
</dbReference>
<dbReference type="PROSITE" id="PS00061">
    <property type="entry name" value="ADH_SHORT"/>
    <property type="match status" value="1"/>
</dbReference>
<dbReference type="HOGENOM" id="CLU_010194_13_0_1"/>
<name>A0A072PFP3_9EURO</name>
<dbReference type="Proteomes" id="UP000027920">
    <property type="component" value="Unassembled WGS sequence"/>
</dbReference>
<dbReference type="STRING" id="1182545.A0A072PFP3"/>
<dbReference type="OrthoDB" id="5371740at2759"/>
<dbReference type="PANTHER" id="PTHR44229:SF4">
    <property type="entry name" value="15-HYDROXYPROSTAGLANDIN DEHYDROGENASE [NAD(+)]"/>
    <property type="match status" value="1"/>
</dbReference>
<dbReference type="PRINTS" id="PR00081">
    <property type="entry name" value="GDHRDH"/>
</dbReference>
<dbReference type="InterPro" id="IPR020904">
    <property type="entry name" value="Sc_DH/Rdtase_CS"/>
</dbReference>
<dbReference type="GO" id="GO:0005737">
    <property type="term" value="C:cytoplasm"/>
    <property type="evidence" value="ECO:0007669"/>
    <property type="project" value="TreeGrafter"/>
</dbReference>